<organism evidence="2">
    <name type="scientific">mine drainage metagenome</name>
    <dbReference type="NCBI Taxonomy" id="410659"/>
    <lineage>
        <taxon>unclassified sequences</taxon>
        <taxon>metagenomes</taxon>
        <taxon>ecological metagenomes</taxon>
    </lineage>
</organism>
<gene>
    <name evidence="2" type="ORF">B2A_07853</name>
</gene>
<dbReference type="InterPro" id="IPR027266">
    <property type="entry name" value="TrmE/GcvT-like"/>
</dbReference>
<dbReference type="Gene3D" id="3.30.9.10">
    <property type="entry name" value="D-Amino Acid Oxidase, subunit A, domain 2"/>
    <property type="match status" value="1"/>
</dbReference>
<accession>T0ZVY2</accession>
<evidence type="ECO:0000259" key="1">
    <source>
        <dbReference type="Pfam" id="PF16350"/>
    </source>
</evidence>
<dbReference type="Gene3D" id="3.30.1360.120">
    <property type="entry name" value="Probable tRNA modification gtpase trme, domain 1"/>
    <property type="match status" value="1"/>
</dbReference>
<feature type="non-terminal residue" evidence="2">
    <location>
        <position position="169"/>
    </location>
</feature>
<evidence type="ECO:0000313" key="2">
    <source>
        <dbReference type="EMBL" id="EQD48797.1"/>
    </source>
</evidence>
<dbReference type="Gene3D" id="3.50.50.60">
    <property type="entry name" value="FAD/NAD(P)-binding domain"/>
    <property type="match status" value="1"/>
</dbReference>
<dbReference type="InterPro" id="IPR032503">
    <property type="entry name" value="FAO_M"/>
</dbReference>
<protein>
    <submittedName>
        <fullName evidence="2">PROTEIN: FAD dependent oxidoreductase</fullName>
    </submittedName>
</protein>
<dbReference type="InterPro" id="IPR036188">
    <property type="entry name" value="FAD/NAD-bd_sf"/>
</dbReference>
<reference evidence="2" key="2">
    <citation type="journal article" date="2014" name="ISME J.">
        <title>Microbial stratification in low pH oxic and suboxic macroscopic growths along an acid mine drainage.</title>
        <authorList>
            <person name="Mendez-Garcia C."/>
            <person name="Mesa V."/>
            <person name="Sprenger R.R."/>
            <person name="Richter M."/>
            <person name="Diez M.S."/>
            <person name="Solano J."/>
            <person name="Bargiela R."/>
            <person name="Golyshina O.V."/>
            <person name="Manteca A."/>
            <person name="Ramos J.L."/>
            <person name="Gallego J.R."/>
            <person name="Llorente I."/>
            <person name="Martins Dos Santos V.A."/>
            <person name="Jensen O.N."/>
            <person name="Pelaez A.I."/>
            <person name="Sanchez J."/>
            <person name="Ferrer M."/>
        </authorList>
    </citation>
    <scope>NUCLEOTIDE SEQUENCE</scope>
</reference>
<feature type="non-terminal residue" evidence="2">
    <location>
        <position position="1"/>
    </location>
</feature>
<dbReference type="Pfam" id="PF16350">
    <property type="entry name" value="FAO_M"/>
    <property type="match status" value="1"/>
</dbReference>
<proteinExistence type="predicted"/>
<dbReference type="SUPFAM" id="SSF51905">
    <property type="entry name" value="FAD/NAD(P)-binding domain"/>
    <property type="match status" value="1"/>
</dbReference>
<comment type="caution">
    <text evidence="2">The sequence shown here is derived from an EMBL/GenBank/DDBJ whole genome shotgun (WGS) entry which is preliminary data.</text>
</comment>
<reference evidence="2" key="1">
    <citation type="submission" date="2013-08" db="EMBL/GenBank/DDBJ databases">
        <authorList>
            <person name="Mendez C."/>
            <person name="Richter M."/>
            <person name="Ferrer M."/>
            <person name="Sanchez J."/>
        </authorList>
    </citation>
    <scope>NUCLEOTIDE SEQUENCE</scope>
</reference>
<name>T0ZVY2_9ZZZZ</name>
<dbReference type="SUPFAM" id="SSF103025">
    <property type="entry name" value="Folate-binding domain"/>
    <property type="match status" value="1"/>
</dbReference>
<sequence length="169" mass="19100">DIEQVMQGYERATELVPLLGDLGWDAKRSFNGLMSITADGMPLVGESPEVGGLWLAEAVWVKDAPGIGKVFADWLVKGRTDWDPFSIDIARFYAVQKTPAYVLGRCTETAKKVYNPPVHPREPYLTGRDLRRGPFWPREQELGGYFMEAAGWERAHGYKANEHLLAKYR</sequence>
<dbReference type="AlphaFoldDB" id="T0ZVY2"/>
<dbReference type="EMBL" id="AUZZ01005650">
    <property type="protein sequence ID" value="EQD48797.1"/>
    <property type="molecule type" value="Genomic_DNA"/>
</dbReference>
<feature type="domain" description="FAD dependent oxidoreductase central" evidence="1">
    <location>
        <begin position="77"/>
        <end position="132"/>
    </location>
</feature>